<reference evidence="6 8" key="4">
    <citation type="submission" date="2019-09" db="EMBL/GenBank/DDBJ databases">
        <title>FDA dAtabase for Regulatory Grade micrObial Sequences (FDA-ARGOS): Supporting development and validation of Infectious Disease Dx tests.</title>
        <authorList>
            <person name="Sciortino C."/>
            <person name="Tallon L."/>
            <person name="Sadzewicz L."/>
            <person name="Vavikolanu K."/>
            <person name="Mehta A."/>
            <person name="Aluvathingal J."/>
            <person name="Nadendla S."/>
            <person name="Nandy P."/>
            <person name="Geyer C."/>
            <person name="Yan Y."/>
            <person name="Sichtig H."/>
        </authorList>
    </citation>
    <scope>NUCLEOTIDE SEQUENCE [LARGE SCALE GENOMIC DNA]</scope>
    <source>
        <strain evidence="6 8">FDAARGOS_666</strain>
    </source>
</reference>
<dbReference type="Proteomes" id="UP000700800">
    <property type="component" value="Unassembled WGS sequence"/>
</dbReference>
<sequence>MATSLITRKRIAQAFIQILQEKEFEKISVSNIMERAGIRRQTFYNYFLDKYDLVEWIFKNDLSEQVTDNLEFISGLQLLKELSYFFETNRYFYQQLFNMNVQNDINQYFIEYCRQIILKIINEYTDTSKLSIKDDDLFISYHSHALADTFKDFILNKNSEPIDSQRLIRLIQVSVENY</sequence>
<evidence type="ECO:0000313" key="8">
    <source>
        <dbReference type="Proteomes" id="UP000503130"/>
    </source>
</evidence>
<dbReference type="InterPro" id="IPR009057">
    <property type="entry name" value="Homeodomain-like_sf"/>
</dbReference>
<dbReference type="NCBIfam" id="TIGR02366">
    <property type="entry name" value="DHAK_reg"/>
    <property type="match status" value="1"/>
</dbReference>
<dbReference type="PANTHER" id="PTHR43479:SF7">
    <property type="entry name" value="TETR-FAMILY TRANSCRIPTIONAL REGULATOR"/>
    <property type="match status" value="1"/>
</dbReference>
<evidence type="ECO:0000313" key="4">
    <source>
        <dbReference type="EMBL" id="CDO17912.1"/>
    </source>
</evidence>
<evidence type="ECO:0000256" key="1">
    <source>
        <dbReference type="ARBA" id="ARBA00023125"/>
    </source>
</evidence>
<protein>
    <submittedName>
        <fullName evidence="4">Dihydroxyacetone kinase regulator</fullName>
    </submittedName>
    <submittedName>
        <fullName evidence="5">Dihydroxyacetone kinase transcriptional activator DhaS</fullName>
    </submittedName>
</protein>
<dbReference type="GeneID" id="64018782"/>
<feature type="DNA-binding region" description="H-T-H motif" evidence="2">
    <location>
        <begin position="28"/>
        <end position="47"/>
    </location>
</feature>
<feature type="domain" description="HTH tetR-type" evidence="3">
    <location>
        <begin position="5"/>
        <end position="65"/>
    </location>
</feature>
<accession>A0A060RKE0</accession>
<evidence type="ECO:0000256" key="2">
    <source>
        <dbReference type="PROSITE-ProRule" id="PRU00335"/>
    </source>
</evidence>
<dbReference type="InterPro" id="IPR050624">
    <property type="entry name" value="HTH-type_Tx_Regulator"/>
</dbReference>
<dbReference type="PROSITE" id="PS50977">
    <property type="entry name" value="HTH_TETR_2"/>
    <property type="match status" value="1"/>
</dbReference>
<reference evidence="4 7" key="2">
    <citation type="submission" date="2014-05" db="EMBL/GenBank/DDBJ databases">
        <title>Genome sequence of Streptococcus gallolyticus.</title>
        <authorList>
            <person name="Del Campo R."/>
        </authorList>
    </citation>
    <scope>NUCLEOTIDE SEQUENCE [LARGE SCALE GENOMIC DNA]</scope>
    <source>
        <strain evidence="4 7">LMG17956</strain>
    </source>
</reference>
<gene>
    <name evidence="5" type="primary">dhaS</name>
    <name evidence="4" type="ORF">BN963_SGAL_01106</name>
    <name evidence="5" type="ORF">E7156_02075</name>
    <name evidence="6" type="ORF">FOB74_07515</name>
</gene>
<dbReference type="Pfam" id="PF00440">
    <property type="entry name" value="TetR_N"/>
    <property type="match status" value="1"/>
</dbReference>
<proteinExistence type="predicted"/>
<evidence type="ECO:0000259" key="3">
    <source>
        <dbReference type="PROSITE" id="PS50977"/>
    </source>
</evidence>
<dbReference type="InterPro" id="IPR039532">
    <property type="entry name" value="TetR_C_Firmicutes"/>
</dbReference>
<dbReference type="PANTHER" id="PTHR43479">
    <property type="entry name" value="ACREF/ENVCD OPERON REPRESSOR-RELATED"/>
    <property type="match status" value="1"/>
</dbReference>
<keyword evidence="1 2" id="KW-0238">DNA-binding</keyword>
<keyword evidence="4" id="KW-0808">Transferase</keyword>
<evidence type="ECO:0000313" key="7">
    <source>
        <dbReference type="Proteomes" id="UP000027584"/>
    </source>
</evidence>
<dbReference type="AlphaFoldDB" id="A0A060RKE0"/>
<dbReference type="InterPro" id="IPR012738">
    <property type="entry name" value="Tscrpt_reg_DhaS"/>
</dbReference>
<evidence type="ECO:0000313" key="6">
    <source>
        <dbReference type="EMBL" id="QIX74292.1"/>
    </source>
</evidence>
<dbReference type="Gene3D" id="1.10.357.10">
    <property type="entry name" value="Tetracycline Repressor, domain 2"/>
    <property type="match status" value="1"/>
</dbReference>
<dbReference type="OMA" id="MDQAQIR"/>
<dbReference type="InterPro" id="IPR001647">
    <property type="entry name" value="HTH_TetR"/>
</dbReference>
<keyword evidence="4" id="KW-0418">Kinase</keyword>
<evidence type="ECO:0000313" key="5">
    <source>
        <dbReference type="EMBL" id="MBE6164106.1"/>
    </source>
</evidence>
<dbReference type="RefSeq" id="WP_013851805.1">
    <property type="nucleotide sequence ID" value="NZ_CP050959.1"/>
</dbReference>
<dbReference type="Proteomes" id="UP000027584">
    <property type="component" value="Unassembled WGS sequence"/>
</dbReference>
<organism evidence="4 7">
    <name type="scientific">Streptococcus gallolyticus</name>
    <dbReference type="NCBI Taxonomy" id="315405"/>
    <lineage>
        <taxon>Bacteria</taxon>
        <taxon>Bacillati</taxon>
        <taxon>Bacillota</taxon>
        <taxon>Bacilli</taxon>
        <taxon>Lactobacillales</taxon>
        <taxon>Streptococcaceae</taxon>
        <taxon>Streptococcus</taxon>
    </lineage>
</organism>
<dbReference type="SUPFAM" id="SSF46689">
    <property type="entry name" value="Homeodomain-like"/>
    <property type="match status" value="1"/>
</dbReference>
<dbReference type="GO" id="GO:0016301">
    <property type="term" value="F:kinase activity"/>
    <property type="evidence" value="ECO:0007669"/>
    <property type="project" value="UniProtKB-KW"/>
</dbReference>
<reference evidence="4 7" key="1">
    <citation type="submission" date="2014-02" db="EMBL/GenBank/DDBJ databases">
        <authorList>
            <person name="Manrique M."/>
        </authorList>
    </citation>
    <scope>NUCLEOTIDE SEQUENCE [LARGE SCALE GENOMIC DNA]</scope>
    <source>
        <strain evidence="4 7">LMG17956</strain>
    </source>
</reference>
<dbReference type="Proteomes" id="UP000503130">
    <property type="component" value="Chromosome"/>
</dbReference>
<reference evidence="5" key="3">
    <citation type="submission" date="2019-04" db="EMBL/GenBank/DDBJ databases">
        <title>Evolution of Biomass-Degrading Anaerobic Consortia Revealed by Metagenomics.</title>
        <authorList>
            <person name="Peng X."/>
        </authorList>
    </citation>
    <scope>NUCLEOTIDE SEQUENCE</scope>
    <source>
        <strain evidence="5">SIG195</strain>
    </source>
</reference>
<dbReference type="Pfam" id="PF14278">
    <property type="entry name" value="TetR_C_8"/>
    <property type="match status" value="1"/>
</dbReference>
<dbReference type="EMBL" id="CCBC010000144">
    <property type="protein sequence ID" value="CDO17912.1"/>
    <property type="molecule type" value="Genomic_DNA"/>
</dbReference>
<dbReference type="EMBL" id="SVAF01000004">
    <property type="protein sequence ID" value="MBE6164106.1"/>
    <property type="molecule type" value="Genomic_DNA"/>
</dbReference>
<dbReference type="GO" id="GO:0003677">
    <property type="term" value="F:DNA binding"/>
    <property type="evidence" value="ECO:0007669"/>
    <property type="project" value="UniProtKB-UniRule"/>
</dbReference>
<name>A0A060RKE0_9STRE</name>
<dbReference type="EMBL" id="CP050959">
    <property type="protein sequence ID" value="QIX74292.1"/>
    <property type="molecule type" value="Genomic_DNA"/>
</dbReference>